<protein>
    <submittedName>
        <fullName evidence="1">Uncharacterized protein</fullName>
    </submittedName>
</protein>
<evidence type="ECO:0000313" key="1">
    <source>
        <dbReference type="EMBL" id="CAC5387185.1"/>
    </source>
</evidence>
<dbReference type="SUPFAM" id="SSF53067">
    <property type="entry name" value="Actin-like ATPase domain"/>
    <property type="match status" value="1"/>
</dbReference>
<dbReference type="Proteomes" id="UP000507470">
    <property type="component" value="Unassembled WGS sequence"/>
</dbReference>
<dbReference type="PANTHER" id="PTHR14187">
    <property type="entry name" value="ALPHA KINASE/ELONGATION FACTOR 2 KINASE"/>
    <property type="match status" value="1"/>
</dbReference>
<dbReference type="OrthoDB" id="6153855at2759"/>
<gene>
    <name evidence="1" type="ORF">MCOR_22551</name>
</gene>
<name>A0A6J8BT89_MYTCO</name>
<keyword evidence="2" id="KW-1185">Reference proteome</keyword>
<dbReference type="AlphaFoldDB" id="A0A6J8BT89"/>
<reference evidence="1 2" key="1">
    <citation type="submission" date="2020-06" db="EMBL/GenBank/DDBJ databases">
        <authorList>
            <person name="Li R."/>
            <person name="Bekaert M."/>
        </authorList>
    </citation>
    <scope>NUCLEOTIDE SEQUENCE [LARGE SCALE GENOMIC DNA]</scope>
    <source>
        <strain evidence="2">wild</strain>
    </source>
</reference>
<dbReference type="PANTHER" id="PTHR14187:SF5">
    <property type="entry name" value="HEAT SHOCK 70 KDA PROTEIN 12A"/>
    <property type="match status" value="1"/>
</dbReference>
<evidence type="ECO:0000313" key="2">
    <source>
        <dbReference type="Proteomes" id="UP000507470"/>
    </source>
</evidence>
<sequence length="298" mass="34023">MKREDPSSYLDIFREFEAVKRTIDKRTQNKVTMTIPRAMLDEICQKKLHENFESVVKASPYKDQMELRYDKLRINADLIINLFAQASTKIIQLIGDALVGVKSKDVDILLLVGGFSESKIIQGNIKARFPNKRVIFPEDAGLAVLKGAVLFGHKPEYIVTRIVRYTYGVRVRELFNPKIHDKHRLIKKNGLDRCENIFCIYAKRGSAVNLGERIPHKLSTTTEVKKNLTFAIFQSPKECPQYTDEDGCTCLGKVVIKVTPSKEEQMFNCVMMFGHTELKVTVYDEQTGKECNAVLDLI</sequence>
<organism evidence="1 2">
    <name type="scientific">Mytilus coruscus</name>
    <name type="common">Sea mussel</name>
    <dbReference type="NCBI Taxonomy" id="42192"/>
    <lineage>
        <taxon>Eukaryota</taxon>
        <taxon>Metazoa</taxon>
        <taxon>Spiralia</taxon>
        <taxon>Lophotrochozoa</taxon>
        <taxon>Mollusca</taxon>
        <taxon>Bivalvia</taxon>
        <taxon>Autobranchia</taxon>
        <taxon>Pteriomorphia</taxon>
        <taxon>Mytilida</taxon>
        <taxon>Mytiloidea</taxon>
        <taxon>Mytilidae</taxon>
        <taxon>Mytilinae</taxon>
        <taxon>Mytilus</taxon>
    </lineage>
</organism>
<dbReference type="EMBL" id="CACVKT020003992">
    <property type="protein sequence ID" value="CAC5387185.1"/>
    <property type="molecule type" value="Genomic_DNA"/>
</dbReference>
<accession>A0A6J8BT89</accession>
<proteinExistence type="predicted"/>
<dbReference type="InterPro" id="IPR043129">
    <property type="entry name" value="ATPase_NBD"/>
</dbReference>